<gene>
    <name evidence="2" type="ORF">HK100_002894</name>
</gene>
<proteinExistence type="predicted"/>
<comment type="caution">
    <text evidence="2">The sequence shown here is derived from an EMBL/GenBank/DDBJ whole genome shotgun (WGS) entry which is preliminary data.</text>
</comment>
<keyword evidence="3" id="KW-1185">Reference proteome</keyword>
<feature type="transmembrane region" description="Helical" evidence="1">
    <location>
        <begin position="20"/>
        <end position="44"/>
    </location>
</feature>
<accession>A0AAD5SXH3</accession>
<sequence>MPFIGHQKKFKIPKSVRVDIFLLLFVLASALAVMVGGLAGMNLYNVCTAQTQIEVLDNRWLRNMARTHGGTFVNE</sequence>
<feature type="non-terminal residue" evidence="2">
    <location>
        <position position="75"/>
    </location>
</feature>
<dbReference type="EMBL" id="JADGJH010001690">
    <property type="protein sequence ID" value="KAJ3110841.1"/>
    <property type="molecule type" value="Genomic_DNA"/>
</dbReference>
<keyword evidence="1" id="KW-0472">Membrane</keyword>
<protein>
    <submittedName>
        <fullName evidence="2">Uncharacterized protein</fullName>
    </submittedName>
</protein>
<organism evidence="2 3">
    <name type="scientific">Physocladia obscura</name>
    <dbReference type="NCBI Taxonomy" id="109957"/>
    <lineage>
        <taxon>Eukaryota</taxon>
        <taxon>Fungi</taxon>
        <taxon>Fungi incertae sedis</taxon>
        <taxon>Chytridiomycota</taxon>
        <taxon>Chytridiomycota incertae sedis</taxon>
        <taxon>Chytridiomycetes</taxon>
        <taxon>Chytridiales</taxon>
        <taxon>Chytriomycetaceae</taxon>
        <taxon>Physocladia</taxon>
    </lineage>
</organism>
<keyword evidence="1" id="KW-0812">Transmembrane</keyword>
<evidence type="ECO:0000313" key="3">
    <source>
        <dbReference type="Proteomes" id="UP001211907"/>
    </source>
</evidence>
<dbReference type="Proteomes" id="UP001211907">
    <property type="component" value="Unassembled WGS sequence"/>
</dbReference>
<reference evidence="2" key="1">
    <citation type="submission" date="2020-05" db="EMBL/GenBank/DDBJ databases">
        <title>Phylogenomic resolution of chytrid fungi.</title>
        <authorList>
            <person name="Stajich J.E."/>
            <person name="Amses K."/>
            <person name="Simmons R."/>
            <person name="Seto K."/>
            <person name="Myers J."/>
            <person name="Bonds A."/>
            <person name="Quandt C.A."/>
            <person name="Barry K."/>
            <person name="Liu P."/>
            <person name="Grigoriev I."/>
            <person name="Longcore J.E."/>
            <person name="James T.Y."/>
        </authorList>
    </citation>
    <scope>NUCLEOTIDE SEQUENCE</scope>
    <source>
        <strain evidence="2">JEL0513</strain>
    </source>
</reference>
<keyword evidence="1" id="KW-1133">Transmembrane helix</keyword>
<evidence type="ECO:0000313" key="2">
    <source>
        <dbReference type="EMBL" id="KAJ3110841.1"/>
    </source>
</evidence>
<evidence type="ECO:0000256" key="1">
    <source>
        <dbReference type="SAM" id="Phobius"/>
    </source>
</evidence>
<dbReference type="AlphaFoldDB" id="A0AAD5SXH3"/>
<name>A0AAD5SXH3_9FUNG</name>